<dbReference type="Pfam" id="PF03466">
    <property type="entry name" value="LysR_substrate"/>
    <property type="match status" value="1"/>
</dbReference>
<dbReference type="InterPro" id="IPR036388">
    <property type="entry name" value="WH-like_DNA-bd_sf"/>
</dbReference>
<comment type="similarity">
    <text evidence="1">Belongs to the LysR transcriptional regulatory family.</text>
</comment>
<sequence>MNLQHLKYVAEVERTGSISKAARNLFTSQPNLSKAIRELESEIGLTLFSRTSQGVAPTQRGAEFLAYAKTILSQIDELESIYRPQDPDRVRINISVPRASYISAAFTAFLNELRNKQEISIGFREVDSLKAIGDVASGASDLAVIRYQQIYEEYFLGFLKEKGLAHEELFAFHPVILCAGDHPLAGMNPIPVHLLYEYPEIVHGDIRIPSVPMHRISYSAEQKVPDKRIYVSERGSQLDMLRLVPGTYMWVSYVPRIILKPHNLVLRDTVPQSLLSKDLLVYSKSHHLSRYEALFVDLVKREYEISSREYKEDSAKNGEGPAL</sequence>
<dbReference type="InterPro" id="IPR000847">
    <property type="entry name" value="LysR_HTH_N"/>
</dbReference>
<dbReference type="FunFam" id="1.10.10.10:FF:000001">
    <property type="entry name" value="LysR family transcriptional regulator"/>
    <property type="match status" value="1"/>
</dbReference>
<dbReference type="Gene3D" id="1.10.10.10">
    <property type="entry name" value="Winged helix-like DNA-binding domain superfamily/Winged helix DNA-binding domain"/>
    <property type="match status" value="1"/>
</dbReference>
<dbReference type="Pfam" id="PF00126">
    <property type="entry name" value="HTH_1"/>
    <property type="match status" value="1"/>
</dbReference>
<dbReference type="GO" id="GO:0003700">
    <property type="term" value="F:DNA-binding transcription factor activity"/>
    <property type="evidence" value="ECO:0007669"/>
    <property type="project" value="InterPro"/>
</dbReference>
<proteinExistence type="inferred from homology"/>
<evidence type="ECO:0000256" key="2">
    <source>
        <dbReference type="ARBA" id="ARBA00023015"/>
    </source>
</evidence>
<dbReference type="PROSITE" id="PS50931">
    <property type="entry name" value="HTH_LYSR"/>
    <property type="match status" value="1"/>
</dbReference>
<name>A0A1W2BA14_9FIRM</name>
<dbReference type="SUPFAM" id="SSF53850">
    <property type="entry name" value="Periplasmic binding protein-like II"/>
    <property type="match status" value="1"/>
</dbReference>
<dbReference type="InterPro" id="IPR036390">
    <property type="entry name" value="WH_DNA-bd_sf"/>
</dbReference>
<gene>
    <name evidence="6" type="ORF">SAMN02745168_2098</name>
</gene>
<accession>A0A1W2BA14</accession>
<evidence type="ECO:0000313" key="7">
    <source>
        <dbReference type="Proteomes" id="UP000192790"/>
    </source>
</evidence>
<keyword evidence="2" id="KW-0805">Transcription regulation</keyword>
<dbReference type="EMBL" id="FWXW01000005">
    <property type="protein sequence ID" value="SMC69827.1"/>
    <property type="molecule type" value="Genomic_DNA"/>
</dbReference>
<dbReference type="STRING" id="1122930.SAMN02745168_2098"/>
<protein>
    <submittedName>
        <fullName evidence="6">DNA-binding transcriptional regulator, LysR family</fullName>
    </submittedName>
</protein>
<dbReference type="PANTHER" id="PTHR30346:SF0">
    <property type="entry name" value="HCA OPERON TRANSCRIPTIONAL ACTIVATOR HCAR"/>
    <property type="match status" value="1"/>
</dbReference>
<feature type="domain" description="HTH lysR-type" evidence="5">
    <location>
        <begin position="1"/>
        <end position="58"/>
    </location>
</feature>
<evidence type="ECO:0000256" key="1">
    <source>
        <dbReference type="ARBA" id="ARBA00009437"/>
    </source>
</evidence>
<evidence type="ECO:0000256" key="4">
    <source>
        <dbReference type="ARBA" id="ARBA00023163"/>
    </source>
</evidence>
<evidence type="ECO:0000259" key="5">
    <source>
        <dbReference type="PROSITE" id="PS50931"/>
    </source>
</evidence>
<dbReference type="PRINTS" id="PR00039">
    <property type="entry name" value="HTHLYSR"/>
</dbReference>
<keyword evidence="4" id="KW-0804">Transcription</keyword>
<dbReference type="GO" id="GO:0032993">
    <property type="term" value="C:protein-DNA complex"/>
    <property type="evidence" value="ECO:0007669"/>
    <property type="project" value="TreeGrafter"/>
</dbReference>
<dbReference type="Proteomes" id="UP000192790">
    <property type="component" value="Unassembled WGS sequence"/>
</dbReference>
<dbReference type="OrthoDB" id="9803714at2"/>
<evidence type="ECO:0000313" key="6">
    <source>
        <dbReference type="EMBL" id="SMC69827.1"/>
    </source>
</evidence>
<dbReference type="PANTHER" id="PTHR30346">
    <property type="entry name" value="TRANSCRIPTIONAL DUAL REGULATOR HCAR-RELATED"/>
    <property type="match status" value="1"/>
</dbReference>
<organism evidence="6 7">
    <name type="scientific">Papillibacter cinnamivorans DSM 12816</name>
    <dbReference type="NCBI Taxonomy" id="1122930"/>
    <lineage>
        <taxon>Bacteria</taxon>
        <taxon>Bacillati</taxon>
        <taxon>Bacillota</taxon>
        <taxon>Clostridia</taxon>
        <taxon>Eubacteriales</taxon>
        <taxon>Oscillospiraceae</taxon>
        <taxon>Papillibacter</taxon>
    </lineage>
</organism>
<keyword evidence="7" id="KW-1185">Reference proteome</keyword>
<dbReference type="AlphaFoldDB" id="A0A1W2BA14"/>
<dbReference type="GO" id="GO:0003677">
    <property type="term" value="F:DNA binding"/>
    <property type="evidence" value="ECO:0007669"/>
    <property type="project" value="UniProtKB-KW"/>
</dbReference>
<evidence type="ECO:0000256" key="3">
    <source>
        <dbReference type="ARBA" id="ARBA00023125"/>
    </source>
</evidence>
<dbReference type="InterPro" id="IPR005119">
    <property type="entry name" value="LysR_subst-bd"/>
</dbReference>
<dbReference type="RefSeq" id="WP_084234773.1">
    <property type="nucleotide sequence ID" value="NZ_FWXW01000005.1"/>
</dbReference>
<keyword evidence="3 6" id="KW-0238">DNA-binding</keyword>
<reference evidence="6 7" key="1">
    <citation type="submission" date="2017-04" db="EMBL/GenBank/DDBJ databases">
        <authorList>
            <person name="Afonso C.L."/>
            <person name="Miller P.J."/>
            <person name="Scott M.A."/>
            <person name="Spackman E."/>
            <person name="Goraichik I."/>
            <person name="Dimitrov K.M."/>
            <person name="Suarez D.L."/>
            <person name="Swayne D.E."/>
        </authorList>
    </citation>
    <scope>NUCLEOTIDE SEQUENCE [LARGE SCALE GENOMIC DNA]</scope>
    <source>
        <strain evidence="6 7">DSM 12816</strain>
    </source>
</reference>
<dbReference type="SUPFAM" id="SSF46785">
    <property type="entry name" value="Winged helix' DNA-binding domain"/>
    <property type="match status" value="1"/>
</dbReference>